<organism evidence="1 2">
    <name type="scientific">Paenibacillus thalictri</name>
    <dbReference type="NCBI Taxonomy" id="2527873"/>
    <lineage>
        <taxon>Bacteria</taxon>
        <taxon>Bacillati</taxon>
        <taxon>Bacillota</taxon>
        <taxon>Bacilli</taxon>
        <taxon>Bacillales</taxon>
        <taxon>Paenibacillaceae</taxon>
        <taxon>Paenibacillus</taxon>
    </lineage>
</organism>
<protein>
    <submittedName>
        <fullName evidence="1">Sel1 repeat family protein</fullName>
    </submittedName>
</protein>
<evidence type="ECO:0000313" key="2">
    <source>
        <dbReference type="Proteomes" id="UP000293142"/>
    </source>
</evidence>
<reference evidence="1 2" key="1">
    <citation type="submission" date="2019-02" db="EMBL/GenBank/DDBJ databases">
        <title>Paenibacillus sp. nov., isolated from surface-sterilized tissue of Thalictrum simplex L.</title>
        <authorList>
            <person name="Tuo L."/>
        </authorList>
    </citation>
    <scope>NUCLEOTIDE SEQUENCE [LARGE SCALE GENOMIC DNA]</scope>
    <source>
        <strain evidence="1 2">N2SHLJ1</strain>
    </source>
</reference>
<keyword evidence="2" id="KW-1185">Reference proteome</keyword>
<accession>A0A4Q9DYE1</accession>
<evidence type="ECO:0000313" key="1">
    <source>
        <dbReference type="EMBL" id="TBL80878.1"/>
    </source>
</evidence>
<dbReference type="SUPFAM" id="SSF81901">
    <property type="entry name" value="HCP-like"/>
    <property type="match status" value="1"/>
</dbReference>
<gene>
    <name evidence="1" type="ORF">EYB31_06580</name>
</gene>
<dbReference type="OrthoDB" id="1775746at2"/>
<comment type="caution">
    <text evidence="1">The sequence shown here is derived from an EMBL/GenBank/DDBJ whole genome shotgun (WGS) entry which is preliminary data.</text>
</comment>
<dbReference type="Proteomes" id="UP000293142">
    <property type="component" value="Unassembled WGS sequence"/>
</dbReference>
<dbReference type="Gene3D" id="1.25.40.10">
    <property type="entry name" value="Tetratricopeptide repeat domain"/>
    <property type="match status" value="1"/>
</dbReference>
<sequence length="214" mass="24689">MRSKPPIFERFIIADCLYHQVLNDEESTAFDQLKAEARNRNPWAVTRLAQLAIEGRSMYYDVKNSVEHGIQMLLPLAERGFAFAQYRLAEAYLMLDQEAKAIDLLEKCLKARIPDAAHRLALLYEHQNPKRAEKCLKLAEKWGFNEAEFVESARGKAISNNNTASSNLPITDTNFDREIDSDYVERKSVLWLNRNRWESTSDVQVYKSRSSNGQ</sequence>
<dbReference type="RefSeq" id="WP_131012482.1">
    <property type="nucleotide sequence ID" value="NZ_SIRE01000004.1"/>
</dbReference>
<dbReference type="AlphaFoldDB" id="A0A4Q9DYE1"/>
<dbReference type="InterPro" id="IPR011990">
    <property type="entry name" value="TPR-like_helical_dom_sf"/>
</dbReference>
<name>A0A4Q9DYE1_9BACL</name>
<proteinExistence type="predicted"/>
<dbReference type="EMBL" id="SIRE01000004">
    <property type="protein sequence ID" value="TBL80878.1"/>
    <property type="molecule type" value="Genomic_DNA"/>
</dbReference>